<dbReference type="Proteomes" id="UP000680279">
    <property type="component" value="Unassembled WGS sequence"/>
</dbReference>
<comment type="caution">
    <text evidence="1">The sequence shown here is derived from an EMBL/GenBank/DDBJ whole genome shotgun (WGS) entry which is preliminary data.</text>
</comment>
<dbReference type="RefSeq" id="WP_212963624.1">
    <property type="nucleotide sequence ID" value="NZ_BOQT01000018.1"/>
</dbReference>
<accession>A0ABQ4K9U2</accession>
<name>A0ABQ4K9U2_9BACI</name>
<gene>
    <name evidence="1" type="ORF">J1TS3_36280</name>
</gene>
<evidence type="ECO:0000313" key="2">
    <source>
        <dbReference type="Proteomes" id="UP000680279"/>
    </source>
</evidence>
<evidence type="ECO:0000313" key="1">
    <source>
        <dbReference type="EMBL" id="GIN22494.1"/>
    </source>
</evidence>
<organism evidence="1 2">
    <name type="scientific">Siminovitchia fordii</name>
    <dbReference type="NCBI Taxonomy" id="254759"/>
    <lineage>
        <taxon>Bacteria</taxon>
        <taxon>Bacillati</taxon>
        <taxon>Bacillota</taxon>
        <taxon>Bacilli</taxon>
        <taxon>Bacillales</taxon>
        <taxon>Bacillaceae</taxon>
        <taxon>Siminovitchia</taxon>
    </lineage>
</organism>
<protein>
    <submittedName>
        <fullName evidence="1">Uncharacterized protein</fullName>
    </submittedName>
</protein>
<dbReference type="SUPFAM" id="SSF159006">
    <property type="entry name" value="YopX-like"/>
    <property type="match status" value="1"/>
</dbReference>
<proteinExistence type="predicted"/>
<keyword evidence="2" id="KW-1185">Reference proteome</keyword>
<dbReference type="EMBL" id="BOQT01000018">
    <property type="protein sequence ID" value="GIN22494.1"/>
    <property type="molecule type" value="Genomic_DNA"/>
</dbReference>
<reference evidence="1 2" key="1">
    <citation type="submission" date="2021-03" db="EMBL/GenBank/DDBJ databases">
        <title>Antimicrobial resistance genes in bacteria isolated from Japanese honey, and their potential for conferring macrolide and lincosamide resistance in the American foulbrood pathogen Paenibacillus larvae.</title>
        <authorList>
            <person name="Okamoto M."/>
            <person name="Kumagai M."/>
            <person name="Kanamori H."/>
            <person name="Takamatsu D."/>
        </authorList>
    </citation>
    <scope>NUCLEOTIDE SEQUENCE [LARGE SCALE GENOMIC DNA]</scope>
    <source>
        <strain evidence="1 2">J1TS3</strain>
    </source>
</reference>
<sequence>MNNTGFKDKNGKEILLGGEVIFEGERYDVIVNDFNKRIVVDSELGQAPLVDVHMLCEVVSV</sequence>